<keyword evidence="5" id="KW-0472">Membrane</keyword>
<dbReference type="PANTHER" id="PTHR24365">
    <property type="entry name" value="TOLL-LIKE RECEPTOR"/>
    <property type="match status" value="1"/>
</dbReference>
<evidence type="ECO:0000313" key="8">
    <source>
        <dbReference type="Proteomes" id="UP000694556"/>
    </source>
</evidence>
<dbReference type="GO" id="GO:0006954">
    <property type="term" value="P:inflammatory response"/>
    <property type="evidence" value="ECO:0007669"/>
    <property type="project" value="TreeGrafter"/>
</dbReference>
<dbReference type="InterPro" id="IPR035897">
    <property type="entry name" value="Toll_tir_struct_dom_sf"/>
</dbReference>
<evidence type="ECO:0000256" key="4">
    <source>
        <dbReference type="ARBA" id="ARBA00022989"/>
    </source>
</evidence>
<dbReference type="GO" id="GO:0005886">
    <property type="term" value="C:plasma membrane"/>
    <property type="evidence" value="ECO:0007669"/>
    <property type="project" value="TreeGrafter"/>
</dbReference>
<dbReference type="Proteomes" id="UP000694556">
    <property type="component" value="Chromosome 1"/>
</dbReference>
<comment type="subcellular location">
    <subcellularLocation>
        <location evidence="1">Membrane</location>
    </subcellularLocation>
</comment>
<dbReference type="AlphaFoldDB" id="A0A8C3B7B0"/>
<evidence type="ECO:0000256" key="5">
    <source>
        <dbReference type="ARBA" id="ARBA00023136"/>
    </source>
</evidence>
<sequence length="117" mass="13381">MNFIQSLETMIPNLKACYHERDFIPGKTIIENMVESIQGSQKIVLVLSPDFVQSRWCLLEANLSVFQDCLGRKGKMFSKEHQFPSISGLFAGEVKCQREDWLIYCLLSTPCSLLHPL</sequence>
<feature type="domain" description="TIR" evidence="6">
    <location>
        <begin position="1"/>
        <end position="110"/>
    </location>
</feature>
<dbReference type="Gene3D" id="3.40.50.10140">
    <property type="entry name" value="Toll/interleukin-1 receptor homology (TIR) domain"/>
    <property type="match status" value="1"/>
</dbReference>
<keyword evidence="8" id="KW-1185">Reference proteome</keyword>
<dbReference type="SUPFAM" id="SSF52200">
    <property type="entry name" value="Toll/Interleukin receptor TIR domain"/>
    <property type="match status" value="1"/>
</dbReference>
<reference evidence="7" key="2">
    <citation type="submission" date="2025-08" db="UniProtKB">
        <authorList>
            <consortium name="Ensembl"/>
        </authorList>
    </citation>
    <scope>IDENTIFICATION</scope>
</reference>
<dbReference type="InterPro" id="IPR000157">
    <property type="entry name" value="TIR_dom"/>
</dbReference>
<evidence type="ECO:0000313" key="7">
    <source>
        <dbReference type="Ensembl" id="ENSCMMP00000001923.1"/>
    </source>
</evidence>
<evidence type="ECO:0000256" key="3">
    <source>
        <dbReference type="ARBA" id="ARBA00022729"/>
    </source>
</evidence>
<accession>A0A8C3B7B0</accession>
<keyword evidence="4" id="KW-1133">Transmembrane helix</keyword>
<reference evidence="7" key="1">
    <citation type="submission" date="2018-09" db="EMBL/GenBank/DDBJ databases">
        <title>Common duck and Muscovy duck high density SNP chip.</title>
        <authorList>
            <person name="Vignal A."/>
            <person name="Thebault N."/>
            <person name="Warren W.C."/>
        </authorList>
    </citation>
    <scope>NUCLEOTIDE SEQUENCE [LARGE SCALE GENOMIC DNA]</scope>
</reference>
<dbReference type="Ensembl" id="ENSCMMT00000002151.1">
    <property type="protein sequence ID" value="ENSCMMP00000001923.1"/>
    <property type="gene ID" value="ENSCMMG00000001268.1"/>
</dbReference>
<name>A0A8C3B7B0_CAIMO</name>
<keyword evidence="2" id="KW-0812">Transmembrane</keyword>
<protein>
    <recommendedName>
        <fullName evidence="6">TIR domain-containing protein</fullName>
    </recommendedName>
</protein>
<organism evidence="7 8">
    <name type="scientific">Cairina moschata</name>
    <name type="common">Muscovy duck</name>
    <dbReference type="NCBI Taxonomy" id="8855"/>
    <lineage>
        <taxon>Eukaryota</taxon>
        <taxon>Metazoa</taxon>
        <taxon>Chordata</taxon>
        <taxon>Craniata</taxon>
        <taxon>Vertebrata</taxon>
        <taxon>Euteleostomi</taxon>
        <taxon>Archelosauria</taxon>
        <taxon>Archosauria</taxon>
        <taxon>Dinosauria</taxon>
        <taxon>Saurischia</taxon>
        <taxon>Theropoda</taxon>
        <taxon>Coelurosauria</taxon>
        <taxon>Aves</taxon>
        <taxon>Neognathae</taxon>
        <taxon>Galloanserae</taxon>
        <taxon>Anseriformes</taxon>
        <taxon>Anatidae</taxon>
        <taxon>Anatinae</taxon>
        <taxon>Cairina</taxon>
    </lineage>
</organism>
<dbReference type="GO" id="GO:0007165">
    <property type="term" value="P:signal transduction"/>
    <property type="evidence" value="ECO:0007669"/>
    <property type="project" value="InterPro"/>
</dbReference>
<reference evidence="7" key="3">
    <citation type="submission" date="2025-09" db="UniProtKB">
        <authorList>
            <consortium name="Ensembl"/>
        </authorList>
    </citation>
    <scope>IDENTIFICATION</scope>
</reference>
<dbReference type="PROSITE" id="PS50104">
    <property type="entry name" value="TIR"/>
    <property type="match status" value="1"/>
</dbReference>
<evidence type="ECO:0000256" key="1">
    <source>
        <dbReference type="ARBA" id="ARBA00004370"/>
    </source>
</evidence>
<proteinExistence type="predicted"/>
<evidence type="ECO:0000256" key="2">
    <source>
        <dbReference type="ARBA" id="ARBA00022692"/>
    </source>
</evidence>
<dbReference type="PANTHER" id="PTHR24365:SF530">
    <property type="entry name" value="MSTPROX-RELATED"/>
    <property type="match status" value="1"/>
</dbReference>
<dbReference type="Pfam" id="PF01582">
    <property type="entry name" value="TIR"/>
    <property type="match status" value="1"/>
</dbReference>
<dbReference type="GO" id="GO:0038023">
    <property type="term" value="F:signaling receptor activity"/>
    <property type="evidence" value="ECO:0007669"/>
    <property type="project" value="TreeGrafter"/>
</dbReference>
<evidence type="ECO:0000259" key="6">
    <source>
        <dbReference type="PROSITE" id="PS50104"/>
    </source>
</evidence>
<keyword evidence="3" id="KW-0732">Signal</keyword>